<protein>
    <submittedName>
        <fullName evidence="1">Uncharacterized protein</fullName>
    </submittedName>
</protein>
<dbReference type="AlphaFoldDB" id="A0A1F6EHV3"/>
<dbReference type="Proteomes" id="UP000177306">
    <property type="component" value="Unassembled WGS sequence"/>
</dbReference>
<accession>A0A1F6EHV3</accession>
<comment type="caution">
    <text evidence="1">The sequence shown here is derived from an EMBL/GenBank/DDBJ whole genome shotgun (WGS) entry which is preliminary data.</text>
</comment>
<dbReference type="EMBL" id="MFLY01000005">
    <property type="protein sequence ID" value="OGG73224.1"/>
    <property type="molecule type" value="Genomic_DNA"/>
</dbReference>
<gene>
    <name evidence="1" type="ORF">A3A38_02420</name>
</gene>
<organism evidence="1 2">
    <name type="scientific">Candidatus Kaiserbacteria bacterium RIFCSPLOWO2_01_FULL_53_17</name>
    <dbReference type="NCBI Taxonomy" id="1798511"/>
    <lineage>
        <taxon>Bacteria</taxon>
        <taxon>Candidatus Kaiseribacteriota</taxon>
    </lineage>
</organism>
<proteinExistence type="predicted"/>
<evidence type="ECO:0000313" key="2">
    <source>
        <dbReference type="Proteomes" id="UP000177306"/>
    </source>
</evidence>
<sequence length="86" mass="9831">MIKTVGDLRKALEVLPDHAKLVVQWAGNDKEIRTGPIGRIMVSDWQVVGDGEYITGEIKKEIQESLPGQYDFRRLKKLVVRIDPSW</sequence>
<name>A0A1F6EHV3_9BACT</name>
<evidence type="ECO:0000313" key="1">
    <source>
        <dbReference type="EMBL" id="OGG73224.1"/>
    </source>
</evidence>
<reference evidence="1 2" key="1">
    <citation type="journal article" date="2016" name="Nat. Commun.">
        <title>Thousands of microbial genomes shed light on interconnected biogeochemical processes in an aquifer system.</title>
        <authorList>
            <person name="Anantharaman K."/>
            <person name="Brown C.T."/>
            <person name="Hug L.A."/>
            <person name="Sharon I."/>
            <person name="Castelle C.J."/>
            <person name="Probst A.J."/>
            <person name="Thomas B.C."/>
            <person name="Singh A."/>
            <person name="Wilkins M.J."/>
            <person name="Karaoz U."/>
            <person name="Brodie E.L."/>
            <person name="Williams K.H."/>
            <person name="Hubbard S.S."/>
            <person name="Banfield J.F."/>
        </authorList>
    </citation>
    <scope>NUCLEOTIDE SEQUENCE [LARGE SCALE GENOMIC DNA]</scope>
</reference>